<keyword evidence="1" id="KW-0472">Membrane</keyword>
<sequence>MQNDLFKDIDTPHVEVRQAIQQGVTRGQRTKKIRKYKRFSKQLSLIGLVAASLLFISSLLFQPIYTVVADVPLIGDLYKKLHISIGENIASENLLTEINTEVIDNDVSMTITSAFYDGYFLGITFKATGKHLFYEQEQASGPETGYTFEMFNRKDETTWWSSTLTSLEKEGDGYVGAIIFRTGDEQPNISTLPITFTHIASVNGEWAFNVPIKTLPSKNMPLQQIAVSQDKAYAVQFTEATINATSLIVHYKILQQAGVENEYFQFKGKIKTKGGSAFLRSTDTNRVILEKNTATEKIILEPYFKINKKEIPLTPIEINVK</sequence>
<dbReference type="EMBL" id="BRZA01000003">
    <property type="protein sequence ID" value="GLC89550.1"/>
    <property type="molecule type" value="Genomic_DNA"/>
</dbReference>
<dbReference type="InterPro" id="IPR025436">
    <property type="entry name" value="DUF4179"/>
</dbReference>
<evidence type="ECO:0000313" key="4">
    <source>
        <dbReference type="Proteomes" id="UP001065593"/>
    </source>
</evidence>
<dbReference type="Pfam" id="PF13786">
    <property type="entry name" value="DUF4179"/>
    <property type="match status" value="1"/>
</dbReference>
<keyword evidence="4" id="KW-1185">Reference proteome</keyword>
<reference evidence="3" key="1">
    <citation type="submission" date="2022-08" db="EMBL/GenBank/DDBJ databases">
        <title>Draft genome sequence of Lysinibacillus sp. strain KH24.</title>
        <authorList>
            <person name="Kanbe H."/>
            <person name="Itoh H."/>
        </authorList>
    </citation>
    <scope>NUCLEOTIDE SEQUENCE</scope>
    <source>
        <strain evidence="3">KH24</strain>
    </source>
</reference>
<evidence type="ECO:0000256" key="1">
    <source>
        <dbReference type="SAM" id="Phobius"/>
    </source>
</evidence>
<proteinExistence type="predicted"/>
<accession>A0ABQ5NMH7</accession>
<organism evidence="3 4">
    <name type="scientific">Lysinibacillus piscis</name>
    <dbReference type="NCBI Taxonomy" id="2518931"/>
    <lineage>
        <taxon>Bacteria</taxon>
        <taxon>Bacillati</taxon>
        <taxon>Bacillota</taxon>
        <taxon>Bacilli</taxon>
        <taxon>Bacillales</taxon>
        <taxon>Bacillaceae</taxon>
        <taxon>Lysinibacillus</taxon>
    </lineage>
</organism>
<name>A0ABQ5NMH7_9BACI</name>
<keyword evidence="1" id="KW-1133">Transmembrane helix</keyword>
<feature type="domain" description="DUF4179" evidence="2">
    <location>
        <begin position="41"/>
        <end position="126"/>
    </location>
</feature>
<feature type="transmembrane region" description="Helical" evidence="1">
    <location>
        <begin position="43"/>
        <end position="65"/>
    </location>
</feature>
<dbReference type="RefSeq" id="WP_264989359.1">
    <property type="nucleotide sequence ID" value="NZ_BRZA01000003.1"/>
</dbReference>
<comment type="caution">
    <text evidence="3">The sequence shown here is derived from an EMBL/GenBank/DDBJ whole genome shotgun (WGS) entry which is preliminary data.</text>
</comment>
<protein>
    <recommendedName>
        <fullName evidence="2">DUF4179 domain-containing protein</fullName>
    </recommendedName>
</protein>
<evidence type="ECO:0000259" key="2">
    <source>
        <dbReference type="Pfam" id="PF13786"/>
    </source>
</evidence>
<keyword evidence="1" id="KW-0812">Transmembrane</keyword>
<dbReference type="Proteomes" id="UP001065593">
    <property type="component" value="Unassembled WGS sequence"/>
</dbReference>
<evidence type="ECO:0000313" key="3">
    <source>
        <dbReference type="EMBL" id="GLC89550.1"/>
    </source>
</evidence>
<gene>
    <name evidence="3" type="ORF">LYSBPC_26770</name>
</gene>
<dbReference type="Gene3D" id="2.60.40.1630">
    <property type="entry name" value="bacillus anthracis domain"/>
    <property type="match status" value="1"/>
</dbReference>